<dbReference type="InterPro" id="IPR005358">
    <property type="entry name" value="Puta_zinc/iron-chelating_dom"/>
</dbReference>
<evidence type="ECO:0000313" key="1">
    <source>
        <dbReference type="EMBL" id="XCM38217.1"/>
    </source>
</evidence>
<accession>A0AAU8JG70</accession>
<name>A0AAU8JG70_9CYAN</name>
<dbReference type="PANTHER" id="PTHR36791">
    <property type="entry name" value="OS03G0363400 PROTEIN"/>
    <property type="match status" value="1"/>
</dbReference>
<proteinExistence type="predicted"/>
<dbReference type="AlphaFoldDB" id="A0AAU8JG70"/>
<gene>
    <name evidence="1" type="ORF">ABWT76_001049</name>
</gene>
<dbReference type="Pfam" id="PF03692">
    <property type="entry name" value="CxxCxxCC"/>
    <property type="match status" value="1"/>
</dbReference>
<sequence length="116" mass="13534">MATWRCIERCGACCNLDPSDRPDVEDYLSPEDWQLYLSLVGADGWCIHYDRLTRRCGIYADRPRFCRVQADVFAELYDIEPEELNDFAITCCQEQISAVYGEQAWELQRFNHEVGV</sequence>
<dbReference type="PANTHER" id="PTHR36791:SF2">
    <property type="entry name" value="OS03G0363400 PROTEIN"/>
    <property type="match status" value="1"/>
</dbReference>
<reference evidence="1" key="1">
    <citation type="submission" date="2024-07" db="EMBL/GenBank/DDBJ databases">
        <authorList>
            <person name="Kim Y.J."/>
            <person name="Jeong J.Y."/>
        </authorList>
    </citation>
    <scope>NUCLEOTIDE SEQUENCE</scope>
    <source>
        <strain evidence="1">GIHE-MW2</strain>
    </source>
</reference>
<dbReference type="EMBL" id="CP159837">
    <property type="protein sequence ID" value="XCM38217.1"/>
    <property type="molecule type" value="Genomic_DNA"/>
</dbReference>
<dbReference type="RefSeq" id="WP_054466488.1">
    <property type="nucleotide sequence ID" value="NZ_CP159837.1"/>
</dbReference>
<protein>
    <submittedName>
        <fullName evidence="1">YkgJ family cysteine cluster protein</fullName>
    </submittedName>
</protein>
<organism evidence="1">
    <name type="scientific">Planktothricoides raciborskii GIHE-MW2</name>
    <dbReference type="NCBI Taxonomy" id="2792601"/>
    <lineage>
        <taxon>Bacteria</taxon>
        <taxon>Bacillati</taxon>
        <taxon>Cyanobacteriota</taxon>
        <taxon>Cyanophyceae</taxon>
        <taxon>Oscillatoriophycideae</taxon>
        <taxon>Oscillatoriales</taxon>
        <taxon>Oscillatoriaceae</taxon>
        <taxon>Planktothricoides</taxon>
    </lineage>
</organism>